<evidence type="ECO:0000256" key="6">
    <source>
        <dbReference type="ARBA" id="ARBA00022527"/>
    </source>
</evidence>
<dbReference type="PROSITE" id="PS50011">
    <property type="entry name" value="PROTEIN_KINASE_DOM"/>
    <property type="match status" value="1"/>
</dbReference>
<comment type="caution">
    <text evidence="20">The sequence shown here is derived from an EMBL/GenBank/DDBJ whole genome shotgun (WGS) entry which is preliminary data.</text>
</comment>
<keyword evidence="21" id="KW-1185">Reference proteome</keyword>
<keyword evidence="12" id="KW-0472">Membrane</keyword>
<comment type="cofactor">
    <cofactor evidence="1">
        <name>Mg(2+)</name>
        <dbReference type="ChEBI" id="CHEBI:18420"/>
    </cofactor>
</comment>
<keyword evidence="9" id="KW-0547">Nucleotide-binding</keyword>
<evidence type="ECO:0000256" key="12">
    <source>
        <dbReference type="ARBA" id="ARBA00022792"/>
    </source>
</evidence>
<evidence type="ECO:0000256" key="14">
    <source>
        <dbReference type="ARBA" id="ARBA00022842"/>
    </source>
</evidence>
<evidence type="ECO:0000256" key="2">
    <source>
        <dbReference type="ARBA" id="ARBA00004434"/>
    </source>
</evidence>
<reference evidence="20 21" key="1">
    <citation type="submission" date="2023-02" db="EMBL/GenBank/DDBJ databases">
        <title>LHISI_Scaffold_Assembly.</title>
        <authorList>
            <person name="Stuart O.P."/>
            <person name="Cleave R."/>
            <person name="Magrath M.J.L."/>
            <person name="Mikheyev A.S."/>
        </authorList>
    </citation>
    <scope>NUCLEOTIDE SEQUENCE [LARGE SCALE GENOMIC DNA]</scope>
    <source>
        <strain evidence="20">Daus_M_001</strain>
        <tissue evidence="20">Leg muscle</tissue>
    </source>
</reference>
<keyword evidence="13" id="KW-0067">ATP-binding</keyword>
<dbReference type="InterPro" id="IPR011009">
    <property type="entry name" value="Kinase-like_dom_sf"/>
</dbReference>
<keyword evidence="16" id="KW-0496">Mitochondrion</keyword>
<evidence type="ECO:0000256" key="16">
    <source>
        <dbReference type="ARBA" id="ARBA00023128"/>
    </source>
</evidence>
<comment type="catalytic activity">
    <reaction evidence="18">
        <text>L-seryl-[protein] + ATP = O-phospho-L-seryl-[protein] + ADP + H(+)</text>
        <dbReference type="Rhea" id="RHEA:17989"/>
        <dbReference type="Rhea" id="RHEA-COMP:9863"/>
        <dbReference type="Rhea" id="RHEA-COMP:11604"/>
        <dbReference type="ChEBI" id="CHEBI:15378"/>
        <dbReference type="ChEBI" id="CHEBI:29999"/>
        <dbReference type="ChEBI" id="CHEBI:30616"/>
        <dbReference type="ChEBI" id="CHEBI:83421"/>
        <dbReference type="ChEBI" id="CHEBI:456216"/>
        <dbReference type="EC" id="2.7.11.1"/>
    </reaction>
</comment>
<evidence type="ECO:0000313" key="20">
    <source>
        <dbReference type="EMBL" id="KAJ8883213.1"/>
    </source>
</evidence>
<dbReference type="Gene3D" id="1.10.510.10">
    <property type="entry name" value="Transferase(Phosphotransferase) domain 1"/>
    <property type="match status" value="1"/>
</dbReference>
<evidence type="ECO:0000256" key="1">
    <source>
        <dbReference type="ARBA" id="ARBA00001946"/>
    </source>
</evidence>
<evidence type="ECO:0000256" key="8">
    <source>
        <dbReference type="ARBA" id="ARBA00022723"/>
    </source>
</evidence>
<evidence type="ECO:0000259" key="19">
    <source>
        <dbReference type="PROSITE" id="PS50011"/>
    </source>
</evidence>
<keyword evidence="12" id="KW-0999">Mitochondrion inner membrane</keyword>
<organism evidence="20 21">
    <name type="scientific">Dryococelus australis</name>
    <dbReference type="NCBI Taxonomy" id="614101"/>
    <lineage>
        <taxon>Eukaryota</taxon>
        <taxon>Metazoa</taxon>
        <taxon>Ecdysozoa</taxon>
        <taxon>Arthropoda</taxon>
        <taxon>Hexapoda</taxon>
        <taxon>Insecta</taxon>
        <taxon>Pterygota</taxon>
        <taxon>Neoptera</taxon>
        <taxon>Polyneoptera</taxon>
        <taxon>Phasmatodea</taxon>
        <taxon>Verophasmatodea</taxon>
        <taxon>Anareolatae</taxon>
        <taxon>Phasmatidae</taxon>
        <taxon>Eurycanthinae</taxon>
        <taxon>Dryococelus</taxon>
    </lineage>
</organism>
<dbReference type="EMBL" id="JARBHB010000005">
    <property type="protein sequence ID" value="KAJ8883213.1"/>
    <property type="molecule type" value="Genomic_DNA"/>
</dbReference>
<proteinExistence type="predicted"/>
<dbReference type="SUPFAM" id="SSF56112">
    <property type="entry name" value="Protein kinase-like (PK-like)"/>
    <property type="match status" value="1"/>
</dbReference>
<evidence type="ECO:0000256" key="18">
    <source>
        <dbReference type="ARBA" id="ARBA00048679"/>
    </source>
</evidence>
<evidence type="ECO:0000256" key="7">
    <source>
        <dbReference type="ARBA" id="ARBA00022679"/>
    </source>
</evidence>
<protein>
    <recommendedName>
        <fullName evidence="5">non-specific serine/threonine protein kinase</fullName>
        <ecNumber evidence="5">2.7.11.1</ecNumber>
    </recommendedName>
</protein>
<evidence type="ECO:0000256" key="5">
    <source>
        <dbReference type="ARBA" id="ARBA00012513"/>
    </source>
</evidence>
<dbReference type="PROSITE" id="PS00108">
    <property type="entry name" value="PROTEIN_KINASE_ST"/>
    <property type="match status" value="1"/>
</dbReference>
<evidence type="ECO:0000256" key="4">
    <source>
        <dbReference type="ARBA" id="ARBA00004572"/>
    </source>
</evidence>
<dbReference type="InterPro" id="IPR000719">
    <property type="entry name" value="Prot_kinase_dom"/>
</dbReference>
<keyword evidence="7" id="KW-0808">Transferase</keyword>
<keyword evidence="8" id="KW-0479">Metal-binding</keyword>
<dbReference type="InterPro" id="IPR008271">
    <property type="entry name" value="Ser/Thr_kinase_AS"/>
</dbReference>
<dbReference type="InterPro" id="IPR051511">
    <property type="entry name" value="MitoQC_Scaffold_Kinases"/>
</dbReference>
<keyword evidence="14" id="KW-0460">Magnesium</keyword>
<comment type="catalytic activity">
    <reaction evidence="17">
        <text>L-threonyl-[protein] + ATP = O-phospho-L-threonyl-[protein] + ADP + H(+)</text>
        <dbReference type="Rhea" id="RHEA:46608"/>
        <dbReference type="Rhea" id="RHEA-COMP:11060"/>
        <dbReference type="Rhea" id="RHEA-COMP:11605"/>
        <dbReference type="ChEBI" id="CHEBI:15378"/>
        <dbReference type="ChEBI" id="CHEBI:30013"/>
        <dbReference type="ChEBI" id="CHEBI:30616"/>
        <dbReference type="ChEBI" id="CHEBI:61977"/>
        <dbReference type="ChEBI" id="CHEBI:456216"/>
        <dbReference type="EC" id="2.7.11.1"/>
    </reaction>
</comment>
<keyword evidence="10" id="KW-0418">Kinase</keyword>
<evidence type="ECO:0000256" key="9">
    <source>
        <dbReference type="ARBA" id="ARBA00022741"/>
    </source>
</evidence>
<dbReference type="PANTHER" id="PTHR22972:SF7">
    <property type="entry name" value="SERINE_THREONINE-PROTEIN KINASE PINK1, MITOCHONDRIAL"/>
    <property type="match status" value="1"/>
</dbReference>
<keyword evidence="11" id="KW-1000">Mitochondrion outer membrane</keyword>
<gene>
    <name evidence="20" type="ORF">PR048_015053</name>
</gene>
<dbReference type="EC" id="2.7.11.1" evidence="5"/>
<dbReference type="Proteomes" id="UP001159363">
    <property type="component" value="Chromosome 4"/>
</dbReference>
<accession>A0ABQ9HFX4</accession>
<keyword evidence="6" id="KW-0723">Serine/threonine-protein kinase</keyword>
<evidence type="ECO:0000256" key="10">
    <source>
        <dbReference type="ARBA" id="ARBA00022777"/>
    </source>
</evidence>
<keyword evidence="15" id="KW-0809">Transit peptide</keyword>
<comment type="subcellular location">
    <subcellularLocation>
        <location evidence="3">Cytoplasm</location>
        <location evidence="3">Cytosol</location>
    </subcellularLocation>
    <subcellularLocation>
        <location evidence="2">Mitochondrion inner membrane</location>
        <topology evidence="2">Single-pass membrane protein</topology>
    </subcellularLocation>
    <subcellularLocation>
        <location evidence="4">Mitochondrion outer membrane</location>
        <topology evidence="4">Single-pass membrane protein</topology>
    </subcellularLocation>
</comment>
<evidence type="ECO:0000256" key="13">
    <source>
        <dbReference type="ARBA" id="ARBA00022840"/>
    </source>
</evidence>
<evidence type="ECO:0000256" key="11">
    <source>
        <dbReference type="ARBA" id="ARBA00022787"/>
    </source>
</evidence>
<name>A0ABQ9HFX4_9NEOP</name>
<evidence type="ECO:0000256" key="15">
    <source>
        <dbReference type="ARBA" id="ARBA00022946"/>
    </source>
</evidence>
<dbReference type="PANTHER" id="PTHR22972">
    <property type="entry name" value="SERINE/THREONINE PROTEIN KINASE"/>
    <property type="match status" value="1"/>
</dbReference>
<dbReference type="Pfam" id="PF00069">
    <property type="entry name" value="Pkinase"/>
    <property type="match status" value="1"/>
</dbReference>
<evidence type="ECO:0000256" key="3">
    <source>
        <dbReference type="ARBA" id="ARBA00004514"/>
    </source>
</evidence>
<evidence type="ECO:0000313" key="21">
    <source>
        <dbReference type="Proteomes" id="UP001159363"/>
    </source>
</evidence>
<feature type="domain" description="Protein kinase" evidence="19">
    <location>
        <begin position="1"/>
        <end position="201"/>
    </location>
</feature>
<sequence>MHKLEAARHEEFEESLPHLLAFKIMFNHNSEFNAAAILQAMYQETIPACVRFVDKEFSSMENRLAGGTFVIPPHPNIVKMYCVFTDFVPSLPGSLSLYLHALPAFVKPEDYGRNMSRFLVMKRYDCSLKHYLQDQGVSPRAAVLLLAQLLEGVLHMNMHRIAHRDLKSENILLDVSERDEVCPLLTITNFGCSLTPTEIMV</sequence>
<evidence type="ECO:0000256" key="17">
    <source>
        <dbReference type="ARBA" id="ARBA00047899"/>
    </source>
</evidence>